<dbReference type="Proteomes" id="UP001652628">
    <property type="component" value="Chromosome 3"/>
</dbReference>
<proteinExistence type="predicted"/>
<dbReference type="GeneID" id="139353267"/>
<feature type="transmembrane region" description="Helical" evidence="1">
    <location>
        <begin position="182"/>
        <end position="199"/>
    </location>
</feature>
<keyword evidence="2" id="KW-1185">Reference proteome</keyword>
<evidence type="ECO:0000313" key="2">
    <source>
        <dbReference type="Proteomes" id="UP001652628"/>
    </source>
</evidence>
<evidence type="ECO:0000256" key="1">
    <source>
        <dbReference type="SAM" id="Phobius"/>
    </source>
</evidence>
<feature type="transmembrane region" description="Helical" evidence="1">
    <location>
        <begin position="29"/>
        <end position="52"/>
    </location>
</feature>
<feature type="transmembrane region" description="Helical" evidence="1">
    <location>
        <begin position="146"/>
        <end position="170"/>
    </location>
</feature>
<dbReference type="PANTHER" id="PTHR47154:SF2">
    <property type="entry name" value="G-PROTEIN COUPLED RECEPTOR MTH-RELATED"/>
    <property type="match status" value="1"/>
</dbReference>
<organism evidence="2 3">
    <name type="scientific">Drosophila suzukii</name>
    <name type="common">Spotted-wing drosophila fruit fly</name>
    <dbReference type="NCBI Taxonomy" id="28584"/>
    <lineage>
        <taxon>Eukaryota</taxon>
        <taxon>Metazoa</taxon>
        <taxon>Ecdysozoa</taxon>
        <taxon>Arthropoda</taxon>
        <taxon>Hexapoda</taxon>
        <taxon>Insecta</taxon>
        <taxon>Pterygota</taxon>
        <taxon>Neoptera</taxon>
        <taxon>Endopterygota</taxon>
        <taxon>Diptera</taxon>
        <taxon>Brachycera</taxon>
        <taxon>Muscomorpha</taxon>
        <taxon>Ephydroidea</taxon>
        <taxon>Drosophilidae</taxon>
        <taxon>Drosophila</taxon>
        <taxon>Sophophora</taxon>
    </lineage>
</organism>
<keyword evidence="1" id="KW-0812">Transmembrane</keyword>
<feature type="transmembrane region" description="Helical" evidence="1">
    <location>
        <begin position="264"/>
        <end position="288"/>
    </location>
</feature>
<feature type="non-terminal residue" evidence="3">
    <location>
        <position position="1"/>
    </location>
</feature>
<keyword evidence="1" id="KW-0472">Membrane</keyword>
<keyword evidence="1" id="KW-1133">Transmembrane helix</keyword>
<feature type="transmembrane region" description="Helical" evidence="1">
    <location>
        <begin position="230"/>
        <end position="252"/>
    </location>
</feature>
<feature type="transmembrane region" description="Helical" evidence="1">
    <location>
        <begin position="121"/>
        <end position="140"/>
    </location>
</feature>
<feature type="transmembrane region" description="Helical" evidence="1">
    <location>
        <begin position="72"/>
        <end position="100"/>
    </location>
</feature>
<dbReference type="Gene3D" id="1.20.1070.10">
    <property type="entry name" value="Rhodopsin 7-helix transmembrane proteins"/>
    <property type="match status" value="1"/>
</dbReference>
<sequence length="290" mass="33918">VPTVLVISMICDILTIAVYSYVKKLRNTLGKCVISCLLSMVMMQLLWILGLLELLDLNLYLGMLLNDYLVRLPIFCKLLLFSVLYATVFFQGAYVVWLSVISYHLWQTFKPLKRDDHRYQYLVYSAIAWITAAGTVGLYMNTYTLYILVFGLGVVTLMICNILTIVVYSYNSVSDLINLGFQILRIFNLIMFVLTVINIRKAKREIVRFEQQKDTTRTCFNFNAQTYAVYLRISVIMGVTWIFHTILCFFRIFHVYYLVKKLTYAHYCFGIIYFVLLILKRSTLLLLIDR</sequence>
<accession>A0ABM4TSX1</accession>
<evidence type="ECO:0000313" key="3">
    <source>
        <dbReference type="RefSeq" id="XP_070853040.1"/>
    </source>
</evidence>
<protein>
    <submittedName>
        <fullName evidence="3">Probable G-protein coupled receptor Mth-like 7</fullName>
    </submittedName>
</protein>
<feature type="transmembrane region" description="Helical" evidence="1">
    <location>
        <begin position="6"/>
        <end position="22"/>
    </location>
</feature>
<name>A0ABM4TSX1_DROSZ</name>
<dbReference type="InterPro" id="IPR051384">
    <property type="entry name" value="Mth_GPCR"/>
</dbReference>
<gene>
    <name evidence="3" type="primary">LOC139353267</name>
</gene>
<dbReference type="RefSeq" id="XP_070853040.1">
    <property type="nucleotide sequence ID" value="XM_070996939.1"/>
</dbReference>
<reference evidence="3" key="1">
    <citation type="submission" date="2025-08" db="UniProtKB">
        <authorList>
            <consortium name="RefSeq"/>
        </authorList>
    </citation>
    <scope>IDENTIFICATION</scope>
</reference>
<dbReference type="PANTHER" id="PTHR47154">
    <property type="entry name" value="G-PROTEIN COUPLED RECEPTOR MTH-RELATED"/>
    <property type="match status" value="1"/>
</dbReference>